<proteinExistence type="predicted"/>
<reference evidence="1 2" key="1">
    <citation type="submission" date="2018-11" db="EMBL/GenBank/DDBJ databases">
        <authorList>
            <consortium name="Pathogen Informatics"/>
        </authorList>
    </citation>
    <scope>NUCLEOTIDE SEQUENCE [LARGE SCALE GENOMIC DNA]</scope>
</reference>
<name>A0A3P7K512_STRVU</name>
<evidence type="ECO:0000313" key="2">
    <source>
        <dbReference type="Proteomes" id="UP000270094"/>
    </source>
</evidence>
<organism evidence="1 2">
    <name type="scientific">Strongylus vulgaris</name>
    <name type="common">Blood worm</name>
    <dbReference type="NCBI Taxonomy" id="40348"/>
    <lineage>
        <taxon>Eukaryota</taxon>
        <taxon>Metazoa</taxon>
        <taxon>Ecdysozoa</taxon>
        <taxon>Nematoda</taxon>
        <taxon>Chromadorea</taxon>
        <taxon>Rhabditida</taxon>
        <taxon>Rhabditina</taxon>
        <taxon>Rhabditomorpha</taxon>
        <taxon>Strongyloidea</taxon>
        <taxon>Strongylidae</taxon>
        <taxon>Strongylus</taxon>
    </lineage>
</organism>
<dbReference type="AlphaFoldDB" id="A0A3P7K512"/>
<accession>A0A3P7K512</accession>
<sequence>MDVLIDQYDYVAAILTELAEKKIKACGSFSDLPKVAPRLQSFFAKGELCNDMLMGAKDRGLSGMRFISPTVMIPLTEMLEHALPKDFSDKLTLYCLVLERG</sequence>
<dbReference type="Proteomes" id="UP000270094">
    <property type="component" value="Unassembled WGS sequence"/>
</dbReference>
<dbReference type="OrthoDB" id="5817972at2759"/>
<protein>
    <submittedName>
        <fullName evidence="1">Uncharacterized protein</fullName>
    </submittedName>
</protein>
<dbReference type="EMBL" id="UYYB01123556">
    <property type="protein sequence ID" value="VDM83507.1"/>
    <property type="molecule type" value="Genomic_DNA"/>
</dbReference>
<gene>
    <name evidence="1" type="ORF">SVUK_LOCUS18505</name>
</gene>
<evidence type="ECO:0000313" key="1">
    <source>
        <dbReference type="EMBL" id="VDM83507.1"/>
    </source>
</evidence>
<keyword evidence="2" id="KW-1185">Reference proteome</keyword>